<reference evidence="2 3" key="1">
    <citation type="journal article" date="2018" name="Mol. Biol. Evol.">
        <title>Broad Genomic Sampling Reveals a Smut Pathogenic Ancestry of the Fungal Clade Ustilaginomycotina.</title>
        <authorList>
            <person name="Kijpornyongpan T."/>
            <person name="Mondo S.J."/>
            <person name="Barry K."/>
            <person name="Sandor L."/>
            <person name="Lee J."/>
            <person name="Lipzen A."/>
            <person name="Pangilinan J."/>
            <person name="LaButti K."/>
            <person name="Hainaut M."/>
            <person name="Henrissat B."/>
            <person name="Grigoriev I.V."/>
            <person name="Spatafora J.W."/>
            <person name="Aime M.C."/>
        </authorList>
    </citation>
    <scope>NUCLEOTIDE SEQUENCE [LARGE SCALE GENOMIC DNA]</scope>
    <source>
        <strain evidence="2 3">MCA 4718</strain>
    </source>
</reference>
<dbReference type="RefSeq" id="XP_025346421.1">
    <property type="nucleotide sequence ID" value="XM_025493031.1"/>
</dbReference>
<dbReference type="GeneID" id="37014765"/>
<feature type="compositionally biased region" description="Basic and acidic residues" evidence="1">
    <location>
        <begin position="75"/>
        <end position="91"/>
    </location>
</feature>
<dbReference type="OrthoDB" id="3205926at2759"/>
<feature type="compositionally biased region" description="Basic and acidic residues" evidence="1">
    <location>
        <begin position="102"/>
        <end position="115"/>
    </location>
</feature>
<feature type="compositionally biased region" description="Basic and acidic residues" evidence="1">
    <location>
        <begin position="39"/>
        <end position="50"/>
    </location>
</feature>
<protein>
    <submittedName>
        <fullName evidence="2">Uncharacterized protein</fullName>
    </submittedName>
</protein>
<proteinExistence type="predicted"/>
<feature type="region of interest" description="Disordered" evidence="1">
    <location>
        <begin position="1"/>
        <end position="140"/>
    </location>
</feature>
<dbReference type="AlphaFoldDB" id="A0A316U470"/>
<dbReference type="EMBL" id="KZ819332">
    <property type="protein sequence ID" value="PWN19261.1"/>
    <property type="molecule type" value="Genomic_DNA"/>
</dbReference>
<organism evidence="2 3">
    <name type="scientific">Pseudomicrostroma glucosiphilum</name>
    <dbReference type="NCBI Taxonomy" id="1684307"/>
    <lineage>
        <taxon>Eukaryota</taxon>
        <taxon>Fungi</taxon>
        <taxon>Dikarya</taxon>
        <taxon>Basidiomycota</taxon>
        <taxon>Ustilaginomycotina</taxon>
        <taxon>Exobasidiomycetes</taxon>
        <taxon>Microstromatales</taxon>
        <taxon>Microstromatales incertae sedis</taxon>
        <taxon>Pseudomicrostroma</taxon>
    </lineage>
</organism>
<feature type="compositionally biased region" description="Polar residues" evidence="1">
    <location>
        <begin position="1"/>
        <end position="20"/>
    </location>
</feature>
<feature type="compositionally biased region" description="Low complexity" evidence="1">
    <location>
        <begin position="24"/>
        <end position="37"/>
    </location>
</feature>
<name>A0A316U470_9BASI</name>
<sequence>MSLLRSSLSTFRVLPSTSSARACATVSSSSPAFSTSVRRQADPAENRKNSEGTMPGSGSTEEIADSEGAFSASETRPDEAGKSISREKPGVEMDSSAASNDNADRTASEGNKETTKSANGTNPPPSKENLGASKARKEQK</sequence>
<evidence type="ECO:0000313" key="2">
    <source>
        <dbReference type="EMBL" id="PWN19261.1"/>
    </source>
</evidence>
<keyword evidence="3" id="KW-1185">Reference proteome</keyword>
<evidence type="ECO:0000256" key="1">
    <source>
        <dbReference type="SAM" id="MobiDB-lite"/>
    </source>
</evidence>
<accession>A0A316U470</accession>
<gene>
    <name evidence="2" type="ORF">BCV69DRAFT_284411</name>
</gene>
<dbReference type="Proteomes" id="UP000245942">
    <property type="component" value="Unassembled WGS sequence"/>
</dbReference>
<evidence type="ECO:0000313" key="3">
    <source>
        <dbReference type="Proteomes" id="UP000245942"/>
    </source>
</evidence>